<feature type="region of interest" description="Disordered" evidence="1">
    <location>
        <begin position="81"/>
        <end position="106"/>
    </location>
</feature>
<proteinExistence type="predicted"/>
<dbReference type="Proteomes" id="UP000886595">
    <property type="component" value="Unassembled WGS sequence"/>
</dbReference>
<comment type="caution">
    <text evidence="2">The sequence shown here is derived from an EMBL/GenBank/DDBJ whole genome shotgun (WGS) entry which is preliminary data.</text>
</comment>
<accession>A0A8X8AX58</accession>
<feature type="compositionally biased region" description="Basic residues" evidence="1">
    <location>
        <begin position="86"/>
        <end position="96"/>
    </location>
</feature>
<keyword evidence="3" id="KW-1185">Reference proteome</keyword>
<dbReference type="AlphaFoldDB" id="A0A8X8AX58"/>
<dbReference type="EMBL" id="JAAMPC010000004">
    <property type="protein sequence ID" value="KAG2315040.1"/>
    <property type="molecule type" value="Genomic_DNA"/>
</dbReference>
<sequence length="106" mass="11873">MQEFSSFSSQKSVFVISEARDISSQACHLSTSSSSRPFTRKDCNIAHKLDLGRAHELDLVHCYLRLDPEFSARSHQALASTSQKLHGLKKKLKRRGHDGLSGEHPL</sequence>
<organism evidence="2 3">
    <name type="scientific">Brassica carinata</name>
    <name type="common">Ethiopian mustard</name>
    <name type="synonym">Abyssinian cabbage</name>
    <dbReference type="NCBI Taxonomy" id="52824"/>
    <lineage>
        <taxon>Eukaryota</taxon>
        <taxon>Viridiplantae</taxon>
        <taxon>Streptophyta</taxon>
        <taxon>Embryophyta</taxon>
        <taxon>Tracheophyta</taxon>
        <taxon>Spermatophyta</taxon>
        <taxon>Magnoliopsida</taxon>
        <taxon>eudicotyledons</taxon>
        <taxon>Gunneridae</taxon>
        <taxon>Pentapetalae</taxon>
        <taxon>rosids</taxon>
        <taxon>malvids</taxon>
        <taxon>Brassicales</taxon>
        <taxon>Brassicaceae</taxon>
        <taxon>Brassiceae</taxon>
        <taxon>Brassica</taxon>
    </lineage>
</organism>
<feature type="compositionally biased region" description="Basic and acidic residues" evidence="1">
    <location>
        <begin position="97"/>
        <end position="106"/>
    </location>
</feature>
<evidence type="ECO:0000313" key="2">
    <source>
        <dbReference type="EMBL" id="KAG2315040.1"/>
    </source>
</evidence>
<name>A0A8X8AX58_BRACI</name>
<protein>
    <submittedName>
        <fullName evidence="2">Uncharacterized protein</fullName>
    </submittedName>
</protein>
<reference evidence="2 3" key="1">
    <citation type="submission" date="2020-02" db="EMBL/GenBank/DDBJ databases">
        <authorList>
            <person name="Ma Q."/>
            <person name="Huang Y."/>
            <person name="Song X."/>
            <person name="Pei D."/>
        </authorList>
    </citation>
    <scope>NUCLEOTIDE SEQUENCE [LARGE SCALE GENOMIC DNA]</scope>
    <source>
        <strain evidence="2">Sxm20200214</strain>
        <tissue evidence="2">Leaf</tissue>
    </source>
</reference>
<gene>
    <name evidence="2" type="ORF">Bca52824_018162</name>
</gene>
<evidence type="ECO:0000313" key="3">
    <source>
        <dbReference type="Proteomes" id="UP000886595"/>
    </source>
</evidence>
<evidence type="ECO:0000256" key="1">
    <source>
        <dbReference type="SAM" id="MobiDB-lite"/>
    </source>
</evidence>